<sequence length="180" mass="19564">MHRPPPSSNPDDYALSTRVITARIDHQLGRNASIHQSTSDGFPRIFVGIPSRREPFRYLAEWFNPFHGNPCDNPLPLLTTRLPKPFRQAFFAIWVSDPSSESEPSTCSFGACRHSFAGLSRPQAVGGRHVEVVSGTASQVPQGVLVGVTAQSLLLPVAIVCLVVKSVFCKKGSVIVSLQS</sequence>
<comment type="caution">
    <text evidence="2">The sequence shown here is derived from an EMBL/GenBank/DDBJ whole genome shotgun (WGS) entry which is preliminary data.</text>
</comment>
<evidence type="ECO:0000313" key="1">
    <source>
        <dbReference type="EMBL" id="GBO12318.1"/>
    </source>
</evidence>
<keyword evidence="3" id="KW-1185">Reference proteome</keyword>
<protein>
    <submittedName>
        <fullName evidence="2">Uncharacterized protein</fullName>
    </submittedName>
</protein>
<proteinExistence type="predicted"/>
<dbReference type="Proteomes" id="UP000499080">
    <property type="component" value="Unassembled WGS sequence"/>
</dbReference>
<reference evidence="2 3" key="1">
    <citation type="journal article" date="2019" name="Sci. Rep.">
        <title>Orb-weaving spider Araneus ventricosus genome elucidates the spidroin gene catalogue.</title>
        <authorList>
            <person name="Kono N."/>
            <person name="Nakamura H."/>
            <person name="Ohtoshi R."/>
            <person name="Moran D.A.P."/>
            <person name="Shinohara A."/>
            <person name="Yoshida Y."/>
            <person name="Fujiwara M."/>
            <person name="Mori M."/>
            <person name="Tomita M."/>
            <person name="Arakawa K."/>
        </authorList>
    </citation>
    <scope>NUCLEOTIDE SEQUENCE [LARGE SCALE GENOMIC DNA]</scope>
</reference>
<name>A0A4Y2UI87_ARAVE</name>
<evidence type="ECO:0000313" key="2">
    <source>
        <dbReference type="EMBL" id="GBO12323.1"/>
    </source>
</evidence>
<gene>
    <name evidence="2" type="ORF">AVEN_152732_1</name>
    <name evidence="1" type="ORF">AVEN_260881_1</name>
</gene>
<accession>A0A4Y2UI87</accession>
<dbReference type="AlphaFoldDB" id="A0A4Y2UI87"/>
<organism evidence="2 3">
    <name type="scientific">Araneus ventricosus</name>
    <name type="common">Orbweaver spider</name>
    <name type="synonym">Epeira ventricosa</name>
    <dbReference type="NCBI Taxonomy" id="182803"/>
    <lineage>
        <taxon>Eukaryota</taxon>
        <taxon>Metazoa</taxon>
        <taxon>Ecdysozoa</taxon>
        <taxon>Arthropoda</taxon>
        <taxon>Chelicerata</taxon>
        <taxon>Arachnida</taxon>
        <taxon>Araneae</taxon>
        <taxon>Araneomorphae</taxon>
        <taxon>Entelegynae</taxon>
        <taxon>Araneoidea</taxon>
        <taxon>Araneidae</taxon>
        <taxon>Araneus</taxon>
    </lineage>
</organism>
<dbReference type="EMBL" id="BGPR01036897">
    <property type="protein sequence ID" value="GBO12318.1"/>
    <property type="molecule type" value="Genomic_DNA"/>
</dbReference>
<evidence type="ECO:0000313" key="3">
    <source>
        <dbReference type="Proteomes" id="UP000499080"/>
    </source>
</evidence>
<dbReference type="EMBL" id="BGPR01036900">
    <property type="protein sequence ID" value="GBO12323.1"/>
    <property type="molecule type" value="Genomic_DNA"/>
</dbReference>